<evidence type="ECO:0000256" key="7">
    <source>
        <dbReference type="RuleBase" id="RU362048"/>
    </source>
</evidence>
<organism evidence="8 9">
    <name type="scientific">Negadavirga shengliensis</name>
    <dbReference type="NCBI Taxonomy" id="1389218"/>
    <lineage>
        <taxon>Bacteria</taxon>
        <taxon>Pseudomonadati</taxon>
        <taxon>Bacteroidota</taxon>
        <taxon>Cytophagia</taxon>
        <taxon>Cytophagales</taxon>
        <taxon>Cyclobacteriaceae</taxon>
        <taxon>Negadavirga</taxon>
    </lineage>
</organism>
<evidence type="ECO:0000256" key="5">
    <source>
        <dbReference type="ARBA" id="ARBA00022989"/>
    </source>
</evidence>
<dbReference type="RefSeq" id="WP_377067795.1">
    <property type="nucleotide sequence ID" value="NZ_JBHSJJ010000016.1"/>
</dbReference>
<reference evidence="9" key="1">
    <citation type="journal article" date="2019" name="Int. J. Syst. Evol. Microbiol.">
        <title>The Global Catalogue of Microorganisms (GCM) 10K type strain sequencing project: providing services to taxonomists for standard genome sequencing and annotation.</title>
        <authorList>
            <consortium name="The Broad Institute Genomics Platform"/>
            <consortium name="The Broad Institute Genome Sequencing Center for Infectious Disease"/>
            <person name="Wu L."/>
            <person name="Ma J."/>
        </authorList>
    </citation>
    <scope>NUCLEOTIDE SEQUENCE [LARGE SCALE GENOMIC DNA]</scope>
    <source>
        <strain evidence="9">CGMCC 4.7466</strain>
    </source>
</reference>
<comment type="caution">
    <text evidence="8">The sequence shown here is derived from an EMBL/GenBank/DDBJ whole genome shotgun (WGS) entry which is preliminary data.</text>
</comment>
<name>A0ABV9T6V4_9BACT</name>
<feature type="transmembrane region" description="Helical" evidence="7">
    <location>
        <begin position="41"/>
        <end position="64"/>
    </location>
</feature>
<keyword evidence="3" id="KW-1003">Cell membrane</keyword>
<comment type="caution">
    <text evidence="7">Lacks conserved residue(s) required for the propagation of feature annotation.</text>
</comment>
<evidence type="ECO:0000256" key="1">
    <source>
        <dbReference type="ARBA" id="ARBA00004651"/>
    </source>
</evidence>
<feature type="transmembrane region" description="Helical" evidence="7">
    <location>
        <begin position="6"/>
        <end position="29"/>
    </location>
</feature>
<evidence type="ECO:0000256" key="3">
    <source>
        <dbReference type="ARBA" id="ARBA00022475"/>
    </source>
</evidence>
<gene>
    <name evidence="8" type="ORF">ACFPFU_20955</name>
</gene>
<keyword evidence="5 7" id="KW-1133">Transmembrane helix</keyword>
<feature type="transmembrane region" description="Helical" evidence="7">
    <location>
        <begin position="118"/>
        <end position="141"/>
    </location>
</feature>
<keyword evidence="9" id="KW-1185">Reference proteome</keyword>
<comment type="similarity">
    <text evidence="2 7">Belongs to the UPF0056 (MarC) family.</text>
</comment>
<evidence type="ECO:0000313" key="9">
    <source>
        <dbReference type="Proteomes" id="UP001595818"/>
    </source>
</evidence>
<protein>
    <recommendedName>
        <fullName evidence="7">UPF0056 membrane protein</fullName>
    </recommendedName>
</protein>
<feature type="transmembrane region" description="Helical" evidence="7">
    <location>
        <begin position="147"/>
        <end position="173"/>
    </location>
</feature>
<evidence type="ECO:0000256" key="6">
    <source>
        <dbReference type="ARBA" id="ARBA00023136"/>
    </source>
</evidence>
<evidence type="ECO:0000256" key="4">
    <source>
        <dbReference type="ARBA" id="ARBA00022692"/>
    </source>
</evidence>
<accession>A0ABV9T6V4</accession>
<dbReference type="Proteomes" id="UP001595818">
    <property type="component" value="Unassembled WGS sequence"/>
</dbReference>
<dbReference type="NCBIfam" id="TIGR00427">
    <property type="entry name" value="NAAT family transporter"/>
    <property type="match status" value="1"/>
</dbReference>
<dbReference type="PANTHER" id="PTHR33508">
    <property type="entry name" value="UPF0056 MEMBRANE PROTEIN YHCE"/>
    <property type="match status" value="1"/>
</dbReference>
<keyword evidence="6 7" id="KW-0472">Membrane</keyword>
<dbReference type="PANTHER" id="PTHR33508:SF1">
    <property type="entry name" value="UPF0056 MEMBRANE PROTEIN YHCE"/>
    <property type="match status" value="1"/>
</dbReference>
<sequence>MDWNLNLNFLAAMLAMVNPIGLIPIWYELTGDSSPNIRKRVALMVTGTAFLILLLFLNLGEYILDFFSIDIEVFKIAGGFLLMLTAVSMIQGTATKLKEIHEEGNTDLELAKRRFEKVLVPLSIPMLAGPGALTTVLLYSFRASDVVTYASLSGILFLSYFLLFIVFGFSYLVEKKVDDIVFVGFTRIFGLIVAAIAVQFIIEGLGEVFPHWMEGGSAIDMEEKRVK</sequence>
<dbReference type="InterPro" id="IPR002771">
    <property type="entry name" value="Multi_antbiot-R_MarC"/>
</dbReference>
<comment type="subcellular location">
    <subcellularLocation>
        <location evidence="1 7">Cell membrane</location>
        <topology evidence="1 7">Multi-pass membrane protein</topology>
    </subcellularLocation>
</comment>
<evidence type="ECO:0000313" key="8">
    <source>
        <dbReference type="EMBL" id="MFC4874187.1"/>
    </source>
</evidence>
<keyword evidence="4 7" id="KW-0812">Transmembrane</keyword>
<evidence type="ECO:0000256" key="2">
    <source>
        <dbReference type="ARBA" id="ARBA00009784"/>
    </source>
</evidence>
<feature type="transmembrane region" description="Helical" evidence="7">
    <location>
        <begin position="180"/>
        <end position="202"/>
    </location>
</feature>
<proteinExistence type="inferred from homology"/>
<dbReference type="Pfam" id="PF01914">
    <property type="entry name" value="MarC"/>
    <property type="match status" value="1"/>
</dbReference>
<dbReference type="EMBL" id="JBHSJJ010000016">
    <property type="protein sequence ID" value="MFC4874187.1"/>
    <property type="molecule type" value="Genomic_DNA"/>
</dbReference>